<keyword evidence="5" id="KW-1185">Reference proteome</keyword>
<dbReference type="EMBL" id="ANPB02000001">
    <property type="protein sequence ID" value="KAF4491199.1"/>
    <property type="molecule type" value="Genomic_DNA"/>
</dbReference>
<dbReference type="EMBL" id="KB020947">
    <property type="protein sequence ID" value="ELA28107.1"/>
    <property type="molecule type" value="Genomic_DNA"/>
</dbReference>
<dbReference type="AlphaFoldDB" id="L2FP29"/>
<feature type="region of interest" description="Disordered" evidence="1">
    <location>
        <begin position="1"/>
        <end position="25"/>
    </location>
</feature>
<sequence>MGDSGEGPKRHCITQRGTASTYGFPPASHNDSPFDAIQVGLDSIIPRWKASTALKWFLKSEGFPSADGAKLAAETMNQAAQDWNDLSFGVSISQTTDEAAANFNLVYQDNPPDEPGLLASAFFPLQADMDVVIYGTGLKNSENYPLKSTLLHELGHVFGLRHEFADEDSRGQIQFMEANKDSVMSYNGVVIIEETDKHGIREFYKLANGLRIDRSPVTDYEPQLRLNNQRNH</sequence>
<organism evidence="3">
    <name type="scientific">Colletotrichum fructicola (strain Nara gc5)</name>
    <name type="common">Anthracnose fungus</name>
    <name type="synonym">Colletotrichum gloeosporioides (strain Nara gc5)</name>
    <dbReference type="NCBI Taxonomy" id="1213859"/>
    <lineage>
        <taxon>Eukaryota</taxon>
        <taxon>Fungi</taxon>
        <taxon>Dikarya</taxon>
        <taxon>Ascomycota</taxon>
        <taxon>Pezizomycotina</taxon>
        <taxon>Sordariomycetes</taxon>
        <taxon>Hypocreomycetidae</taxon>
        <taxon>Glomerellales</taxon>
        <taxon>Glomerellaceae</taxon>
        <taxon>Colletotrichum</taxon>
        <taxon>Colletotrichum gloeosporioides species complex</taxon>
    </lineage>
</organism>
<evidence type="ECO:0000256" key="1">
    <source>
        <dbReference type="SAM" id="MobiDB-lite"/>
    </source>
</evidence>
<proteinExistence type="predicted"/>
<reference evidence="4 5" key="2">
    <citation type="submission" date="2012-08" db="EMBL/GenBank/DDBJ databases">
        <authorList>
            <person name="Gan P.H.P."/>
            <person name="Ikeda K."/>
            <person name="Irieda H."/>
            <person name="Narusaka M."/>
            <person name="O'Connell R.J."/>
            <person name="Narusaka Y."/>
            <person name="Takano Y."/>
            <person name="Kubo Y."/>
            <person name="Shirasu K."/>
        </authorList>
    </citation>
    <scope>NUCLEOTIDE SEQUENCE [LARGE SCALE GENOMIC DNA]</scope>
    <source>
        <strain evidence="4 5">Nara gc5</strain>
    </source>
</reference>
<accession>L2FP29</accession>
<evidence type="ECO:0000313" key="5">
    <source>
        <dbReference type="Proteomes" id="UP000011096"/>
    </source>
</evidence>
<reference evidence="3" key="1">
    <citation type="submission" date="2012-08" db="EMBL/GenBank/DDBJ databases">
        <title>Genome analysis of Colletotrichum orbiculare and Colletotrichum fructicola.</title>
        <authorList>
            <person name="Gan P.H.P."/>
            <person name="Ikeda K."/>
            <person name="Irieda H."/>
            <person name="Narusaka M."/>
            <person name="O'Connell R.J."/>
            <person name="Narusaka Y."/>
            <person name="Takano Y."/>
            <person name="Kubo Y."/>
            <person name="Shirasu K."/>
        </authorList>
    </citation>
    <scope>NUCLEOTIDE SEQUENCE</scope>
    <source>
        <strain evidence="3">Nara gc5</strain>
    </source>
</reference>
<name>L2FP29_COLFN</name>
<dbReference type="Proteomes" id="UP000011096">
    <property type="component" value="Unassembled WGS sequence"/>
</dbReference>
<protein>
    <submittedName>
        <fullName evidence="3">Matrix metalloproteinase-11</fullName>
    </submittedName>
</protein>
<evidence type="ECO:0000313" key="3">
    <source>
        <dbReference type="EMBL" id="ELA28107.1"/>
    </source>
</evidence>
<dbReference type="Gene3D" id="3.40.390.10">
    <property type="entry name" value="Collagenase (Catalytic Domain)"/>
    <property type="match status" value="1"/>
</dbReference>
<dbReference type="GO" id="GO:0008270">
    <property type="term" value="F:zinc ion binding"/>
    <property type="evidence" value="ECO:0007669"/>
    <property type="project" value="InterPro"/>
</dbReference>
<dbReference type="OrthoDB" id="406838at2759"/>
<dbReference type="STRING" id="1213859.L2FP29"/>
<reference evidence="4 5" key="3">
    <citation type="submission" date="2020-04" db="EMBL/GenBank/DDBJ databases">
        <title>Genome sequencing and assembly of multiple isolates from the Colletotrichum gloeosporioides species complex.</title>
        <authorList>
            <person name="Gan P."/>
            <person name="Shirasu K."/>
        </authorList>
    </citation>
    <scope>NUCLEOTIDE SEQUENCE [LARGE SCALE GENOMIC DNA]</scope>
    <source>
        <strain evidence="4 5">Nara gc5</strain>
    </source>
</reference>
<dbReference type="GO" id="GO:0006508">
    <property type="term" value="P:proteolysis"/>
    <property type="evidence" value="ECO:0007669"/>
    <property type="project" value="InterPro"/>
</dbReference>
<feature type="domain" description="Peptidase metallopeptidase" evidence="2">
    <location>
        <begin position="44"/>
        <end position="206"/>
    </location>
</feature>
<dbReference type="InParanoid" id="L2FP29"/>
<dbReference type="GO" id="GO:0008237">
    <property type="term" value="F:metallopeptidase activity"/>
    <property type="evidence" value="ECO:0007669"/>
    <property type="project" value="InterPro"/>
</dbReference>
<dbReference type="HOGENOM" id="CLU_069189_1_0_1"/>
<dbReference type="InterPro" id="IPR006026">
    <property type="entry name" value="Peptidase_Metallo"/>
</dbReference>
<gene>
    <name evidence="3" type="ORF">CGGC5_1433</name>
    <name evidence="4" type="ORF">CGGC5_v001861</name>
</gene>
<evidence type="ECO:0000259" key="2">
    <source>
        <dbReference type="SMART" id="SM00235"/>
    </source>
</evidence>
<evidence type="ECO:0000313" key="4">
    <source>
        <dbReference type="EMBL" id="KAF4491199.1"/>
    </source>
</evidence>
<dbReference type="InterPro" id="IPR024079">
    <property type="entry name" value="MetalloPept_cat_dom_sf"/>
</dbReference>
<dbReference type="SMART" id="SM00235">
    <property type="entry name" value="ZnMc"/>
    <property type="match status" value="1"/>
</dbReference>
<dbReference type="Pfam" id="PF13583">
    <property type="entry name" value="Reprolysin_4"/>
    <property type="match status" value="1"/>
</dbReference>
<dbReference type="SUPFAM" id="SSF55486">
    <property type="entry name" value="Metalloproteases ('zincins'), catalytic domain"/>
    <property type="match status" value="1"/>
</dbReference>